<dbReference type="GO" id="GO:0000156">
    <property type="term" value="F:phosphorelay response regulator activity"/>
    <property type="evidence" value="ECO:0007669"/>
    <property type="project" value="TreeGrafter"/>
</dbReference>
<dbReference type="InterPro" id="IPR001867">
    <property type="entry name" value="OmpR/PhoB-type_DNA-bd"/>
</dbReference>
<dbReference type="SMART" id="SM00862">
    <property type="entry name" value="Trans_reg_C"/>
    <property type="match status" value="1"/>
</dbReference>
<evidence type="ECO:0000256" key="6">
    <source>
        <dbReference type="PROSITE-ProRule" id="PRU00169"/>
    </source>
</evidence>
<feature type="DNA-binding region" description="OmpR/PhoB-type" evidence="7">
    <location>
        <begin position="127"/>
        <end position="226"/>
    </location>
</feature>
<feature type="modified residue" description="4-aspartylphosphate" evidence="6">
    <location>
        <position position="52"/>
    </location>
</feature>
<dbReference type="Gene3D" id="3.40.50.2300">
    <property type="match status" value="1"/>
</dbReference>
<evidence type="ECO:0000259" key="8">
    <source>
        <dbReference type="PROSITE" id="PS50110"/>
    </source>
</evidence>
<dbReference type="PROSITE" id="PS51755">
    <property type="entry name" value="OMPR_PHOB"/>
    <property type="match status" value="1"/>
</dbReference>
<dbReference type="Pfam" id="PF00072">
    <property type="entry name" value="Response_reg"/>
    <property type="match status" value="1"/>
</dbReference>
<sequence>MPRLLLVEDDLTIRTPLVRALRERGHAVAATSTAMDGLRAALDDRPDLVVLDLGLPDLDGRELLRMLRAVSAVPVIVATARDDEREIIRVLDAGADDYVVKPFTAAQLDARVRAVLRRGPSAADADDPTITVGGLRVDPRSRQVTLDGTPVELTPREFDLLHHLAGRPGQVVTKRELLTEVWQIPYGGADKTVDVHLSWLRRKLGESAQQPRYLHTVRGVGVRLADPGADR</sequence>
<reference evidence="10 11" key="1">
    <citation type="submission" date="2016-01" db="EMBL/GenBank/DDBJ databases">
        <title>Whole genome sequence and analysis of Micromonospora rosaria DSM 803, which can produce antibacterial substance rosamicin.</title>
        <authorList>
            <person name="Yang H."/>
            <person name="He X."/>
            <person name="Zhu D."/>
        </authorList>
    </citation>
    <scope>NUCLEOTIDE SEQUENCE [LARGE SCALE GENOMIC DNA]</scope>
    <source>
        <strain evidence="10 11">DSM 803</strain>
    </source>
</reference>
<dbReference type="FunFam" id="1.10.10.10:FF:000018">
    <property type="entry name" value="DNA-binding response regulator ResD"/>
    <property type="match status" value="1"/>
</dbReference>
<accession>A0A136PW96</accession>
<dbReference type="SUPFAM" id="SSF52172">
    <property type="entry name" value="CheY-like"/>
    <property type="match status" value="1"/>
</dbReference>
<keyword evidence="4 7" id="KW-0238">DNA-binding</keyword>
<dbReference type="PANTHER" id="PTHR48111">
    <property type="entry name" value="REGULATOR OF RPOS"/>
    <property type="match status" value="1"/>
</dbReference>
<dbReference type="InterPro" id="IPR001789">
    <property type="entry name" value="Sig_transdc_resp-reg_receiver"/>
</dbReference>
<dbReference type="AlphaFoldDB" id="A0A136PW96"/>
<feature type="domain" description="Response regulatory" evidence="8">
    <location>
        <begin position="3"/>
        <end position="116"/>
    </location>
</feature>
<dbReference type="RefSeq" id="WP_067361380.1">
    <property type="nucleotide sequence ID" value="NZ_JBIUBN010000024.1"/>
</dbReference>
<dbReference type="Proteomes" id="UP000070620">
    <property type="component" value="Unassembled WGS sequence"/>
</dbReference>
<dbReference type="InterPro" id="IPR036388">
    <property type="entry name" value="WH-like_DNA-bd_sf"/>
</dbReference>
<dbReference type="CDD" id="cd00383">
    <property type="entry name" value="trans_reg_C"/>
    <property type="match status" value="1"/>
</dbReference>
<proteinExistence type="predicted"/>
<dbReference type="Gene3D" id="1.10.10.10">
    <property type="entry name" value="Winged helix-like DNA-binding domain superfamily/Winged helix DNA-binding domain"/>
    <property type="match status" value="1"/>
</dbReference>
<keyword evidence="1 6" id="KW-0597">Phosphoprotein</keyword>
<evidence type="ECO:0000256" key="4">
    <source>
        <dbReference type="ARBA" id="ARBA00023125"/>
    </source>
</evidence>
<evidence type="ECO:0000256" key="5">
    <source>
        <dbReference type="ARBA" id="ARBA00023163"/>
    </source>
</evidence>
<organism evidence="10 11">
    <name type="scientific">Micromonospora rosaria</name>
    <dbReference type="NCBI Taxonomy" id="47874"/>
    <lineage>
        <taxon>Bacteria</taxon>
        <taxon>Bacillati</taxon>
        <taxon>Actinomycetota</taxon>
        <taxon>Actinomycetes</taxon>
        <taxon>Micromonosporales</taxon>
        <taxon>Micromonosporaceae</taxon>
        <taxon>Micromonospora</taxon>
    </lineage>
</organism>
<gene>
    <name evidence="10" type="ORF">AWW66_06860</name>
</gene>
<dbReference type="GO" id="GO:0006355">
    <property type="term" value="P:regulation of DNA-templated transcription"/>
    <property type="evidence" value="ECO:0007669"/>
    <property type="project" value="InterPro"/>
</dbReference>
<keyword evidence="2" id="KW-0902">Two-component regulatory system</keyword>
<dbReference type="InterPro" id="IPR039420">
    <property type="entry name" value="WalR-like"/>
</dbReference>
<dbReference type="GO" id="GO:0032993">
    <property type="term" value="C:protein-DNA complex"/>
    <property type="evidence" value="ECO:0007669"/>
    <property type="project" value="TreeGrafter"/>
</dbReference>
<dbReference type="InterPro" id="IPR011006">
    <property type="entry name" value="CheY-like_superfamily"/>
</dbReference>
<dbReference type="EMBL" id="LRQV01000014">
    <property type="protein sequence ID" value="KXK62758.1"/>
    <property type="molecule type" value="Genomic_DNA"/>
</dbReference>
<dbReference type="Gene3D" id="6.10.250.690">
    <property type="match status" value="1"/>
</dbReference>
<protein>
    <submittedName>
        <fullName evidence="10">Two-component system response regulator</fullName>
    </submittedName>
</protein>
<dbReference type="GO" id="GO:0000976">
    <property type="term" value="F:transcription cis-regulatory region binding"/>
    <property type="evidence" value="ECO:0007669"/>
    <property type="project" value="TreeGrafter"/>
</dbReference>
<feature type="domain" description="OmpR/PhoB-type" evidence="9">
    <location>
        <begin position="127"/>
        <end position="226"/>
    </location>
</feature>
<evidence type="ECO:0000256" key="3">
    <source>
        <dbReference type="ARBA" id="ARBA00023015"/>
    </source>
</evidence>
<dbReference type="SMART" id="SM00448">
    <property type="entry name" value="REC"/>
    <property type="match status" value="1"/>
</dbReference>
<dbReference type="Pfam" id="PF00486">
    <property type="entry name" value="Trans_reg_C"/>
    <property type="match status" value="1"/>
</dbReference>
<evidence type="ECO:0000259" key="9">
    <source>
        <dbReference type="PROSITE" id="PS51755"/>
    </source>
</evidence>
<keyword evidence="11" id="KW-1185">Reference proteome</keyword>
<evidence type="ECO:0000256" key="1">
    <source>
        <dbReference type="ARBA" id="ARBA00022553"/>
    </source>
</evidence>
<dbReference type="PROSITE" id="PS50110">
    <property type="entry name" value="RESPONSE_REGULATORY"/>
    <property type="match status" value="1"/>
</dbReference>
<keyword evidence="3" id="KW-0805">Transcription regulation</keyword>
<keyword evidence="5" id="KW-0804">Transcription</keyword>
<dbReference type="GO" id="GO:0005829">
    <property type="term" value="C:cytosol"/>
    <property type="evidence" value="ECO:0007669"/>
    <property type="project" value="TreeGrafter"/>
</dbReference>
<evidence type="ECO:0000313" key="10">
    <source>
        <dbReference type="EMBL" id="KXK62758.1"/>
    </source>
</evidence>
<evidence type="ECO:0000256" key="7">
    <source>
        <dbReference type="PROSITE-ProRule" id="PRU01091"/>
    </source>
</evidence>
<comment type="caution">
    <text evidence="10">The sequence shown here is derived from an EMBL/GenBank/DDBJ whole genome shotgun (WGS) entry which is preliminary data.</text>
</comment>
<dbReference type="PANTHER" id="PTHR48111:SF4">
    <property type="entry name" value="DNA-BINDING DUAL TRANSCRIPTIONAL REGULATOR OMPR"/>
    <property type="match status" value="1"/>
</dbReference>
<evidence type="ECO:0000313" key="11">
    <source>
        <dbReference type="Proteomes" id="UP000070620"/>
    </source>
</evidence>
<name>A0A136PW96_9ACTN</name>
<evidence type="ECO:0000256" key="2">
    <source>
        <dbReference type="ARBA" id="ARBA00023012"/>
    </source>
</evidence>
<dbReference type="OrthoDB" id="4127044at2"/>